<feature type="non-terminal residue" evidence="1">
    <location>
        <position position="1"/>
    </location>
</feature>
<sequence>KKTKSALAKEIDLDVIGDNLFCKYCAVVIKAKESKHIKSNIIQHCNGKKHLENVKQQKSGNLQVQQSLITSNDVLNKKAATSNQFNEDLAEALIAANIPFSKLQNNTFRKFIEKWCKQTCPGESTLRKGYLENAFERTIKSIREITYGKQLFFIIDETTDENCNLVMNTLVGVLNGEFSKPMVLKTTYLDSANAENVA</sequence>
<feature type="non-terminal residue" evidence="1">
    <location>
        <position position="198"/>
    </location>
</feature>
<proteinExistence type="predicted"/>
<dbReference type="EMBL" id="NCKU01013101">
    <property type="protein sequence ID" value="RWR99909.1"/>
    <property type="molecule type" value="Genomic_DNA"/>
</dbReference>
<dbReference type="STRING" id="1965070.A0A3S3NCC4"/>
<dbReference type="OrthoDB" id="6538022at2759"/>
<dbReference type="PANTHER" id="PTHR32344:SF1">
    <property type="entry name" value="U1-TYPE DOMAIN-CONTAINING PROTEIN"/>
    <property type="match status" value="1"/>
</dbReference>
<evidence type="ECO:0000313" key="1">
    <source>
        <dbReference type="EMBL" id="RWR99909.1"/>
    </source>
</evidence>
<evidence type="ECO:0008006" key="3">
    <source>
        <dbReference type="Google" id="ProtNLM"/>
    </source>
</evidence>
<dbReference type="Proteomes" id="UP000285301">
    <property type="component" value="Unassembled WGS sequence"/>
</dbReference>
<gene>
    <name evidence="1" type="ORF">B4U79_13082</name>
</gene>
<dbReference type="GO" id="GO:0003690">
    <property type="term" value="F:double-stranded DNA binding"/>
    <property type="evidence" value="ECO:0007669"/>
    <property type="project" value="InterPro"/>
</dbReference>
<dbReference type="Gene3D" id="3.30.160.60">
    <property type="entry name" value="Classic Zinc Finger"/>
    <property type="match status" value="1"/>
</dbReference>
<dbReference type="AlphaFoldDB" id="A0A3S3NCC4"/>
<organism evidence="1 2">
    <name type="scientific">Dinothrombium tinctorium</name>
    <dbReference type="NCBI Taxonomy" id="1965070"/>
    <lineage>
        <taxon>Eukaryota</taxon>
        <taxon>Metazoa</taxon>
        <taxon>Ecdysozoa</taxon>
        <taxon>Arthropoda</taxon>
        <taxon>Chelicerata</taxon>
        <taxon>Arachnida</taxon>
        <taxon>Acari</taxon>
        <taxon>Acariformes</taxon>
        <taxon>Trombidiformes</taxon>
        <taxon>Prostigmata</taxon>
        <taxon>Anystina</taxon>
        <taxon>Parasitengona</taxon>
        <taxon>Trombidioidea</taxon>
        <taxon>Trombidiidae</taxon>
        <taxon>Dinothrombium</taxon>
    </lineage>
</organism>
<dbReference type="InterPro" id="IPR033375">
    <property type="entry name" value="Cggbp1"/>
</dbReference>
<dbReference type="GO" id="GO:0005634">
    <property type="term" value="C:nucleus"/>
    <property type="evidence" value="ECO:0007669"/>
    <property type="project" value="InterPro"/>
</dbReference>
<name>A0A3S3NCC4_9ACAR</name>
<dbReference type="GO" id="GO:0006357">
    <property type="term" value="P:regulation of transcription by RNA polymerase II"/>
    <property type="evidence" value="ECO:0007669"/>
    <property type="project" value="InterPro"/>
</dbReference>
<protein>
    <recommendedName>
        <fullName evidence="3">CGG triplet repeat-binding protein 1</fullName>
    </recommendedName>
</protein>
<keyword evidence="2" id="KW-1185">Reference proteome</keyword>
<accession>A0A3S3NCC4</accession>
<dbReference type="PANTHER" id="PTHR32344">
    <property type="entry name" value="U1-TYPE DOMAIN-CONTAINING PROTEIN"/>
    <property type="match status" value="1"/>
</dbReference>
<reference evidence="1 2" key="1">
    <citation type="journal article" date="2018" name="Gigascience">
        <title>Genomes of trombidid mites reveal novel predicted allergens and laterally-transferred genes associated with secondary metabolism.</title>
        <authorList>
            <person name="Dong X."/>
            <person name="Chaisiri K."/>
            <person name="Xia D."/>
            <person name="Armstrong S.D."/>
            <person name="Fang Y."/>
            <person name="Donnelly M.J."/>
            <person name="Kadowaki T."/>
            <person name="McGarry J.W."/>
            <person name="Darby A.C."/>
            <person name="Makepeace B.L."/>
        </authorList>
    </citation>
    <scope>NUCLEOTIDE SEQUENCE [LARGE SCALE GENOMIC DNA]</scope>
    <source>
        <strain evidence="1">UoL-WK</strain>
    </source>
</reference>
<evidence type="ECO:0000313" key="2">
    <source>
        <dbReference type="Proteomes" id="UP000285301"/>
    </source>
</evidence>
<comment type="caution">
    <text evidence="1">The sequence shown here is derived from an EMBL/GenBank/DDBJ whole genome shotgun (WGS) entry which is preliminary data.</text>
</comment>